<evidence type="ECO:0000259" key="2">
    <source>
        <dbReference type="Pfam" id="PF26298"/>
    </source>
</evidence>
<evidence type="ECO:0000256" key="1">
    <source>
        <dbReference type="HAMAP-Rule" id="MF_02209"/>
    </source>
</evidence>
<keyword evidence="1" id="KW-0573">Peptidoglycan synthesis</keyword>
<organism evidence="4 5">
    <name type="scientific">Candidatus Shapirobacteria bacterium CG_4_9_14_0_2_um_filter_39_11</name>
    <dbReference type="NCBI Taxonomy" id="1974478"/>
    <lineage>
        <taxon>Bacteria</taxon>
        <taxon>Candidatus Shapironibacteriota</taxon>
    </lineage>
</organism>
<dbReference type="GO" id="GO:0016855">
    <property type="term" value="F:racemase and epimerase activity, acting on amino acids and derivatives"/>
    <property type="evidence" value="ECO:0007669"/>
    <property type="project" value="UniProtKB-UniRule"/>
</dbReference>
<feature type="domain" description="MurL C-terminal" evidence="2">
    <location>
        <begin position="311"/>
        <end position="395"/>
    </location>
</feature>
<evidence type="ECO:0000259" key="3">
    <source>
        <dbReference type="Pfam" id="PF26299"/>
    </source>
</evidence>
<dbReference type="HAMAP" id="MF_02209">
    <property type="entry name" value="MurL"/>
    <property type="match status" value="1"/>
</dbReference>
<comment type="similarity">
    <text evidence="1">Belongs to the MurL family.</text>
</comment>
<dbReference type="Pfam" id="PF26298">
    <property type="entry name" value="MurL_epimerase_C"/>
    <property type="match status" value="1"/>
</dbReference>
<dbReference type="UniPathway" id="UPA00219"/>
<comment type="catalytic activity">
    <reaction evidence="1">
        <text>UDP-N-acetyl-alpha-D-muramoyl-L-alanyl-L-glutamate + ATP + H2O = UDP-N-acetyl-alpha-D-muramoyl-L-alanyl-D-glutamate + AMP + diphosphate + H(+)</text>
        <dbReference type="Rhea" id="RHEA:58812"/>
        <dbReference type="ChEBI" id="CHEBI:15377"/>
        <dbReference type="ChEBI" id="CHEBI:15378"/>
        <dbReference type="ChEBI" id="CHEBI:30616"/>
        <dbReference type="ChEBI" id="CHEBI:33019"/>
        <dbReference type="ChEBI" id="CHEBI:83900"/>
        <dbReference type="ChEBI" id="CHEBI:142725"/>
        <dbReference type="ChEBI" id="CHEBI:456215"/>
        <dbReference type="EC" id="5.1.1.23"/>
    </reaction>
</comment>
<gene>
    <name evidence="1" type="primary">murL</name>
    <name evidence="4" type="ORF">CO054_02165</name>
</gene>
<keyword evidence="1" id="KW-0133">Cell shape</keyword>
<dbReference type="InterPro" id="IPR058740">
    <property type="entry name" value="MurL_N"/>
</dbReference>
<dbReference type="EC" id="5.1.1.23" evidence="1"/>
<dbReference type="InterPro" id="IPR043689">
    <property type="entry name" value="MurL"/>
</dbReference>
<dbReference type="AlphaFoldDB" id="A0A2M8ESM5"/>
<dbReference type="EMBL" id="PFSF01000045">
    <property type="protein sequence ID" value="PJC28066.1"/>
    <property type="molecule type" value="Genomic_DNA"/>
</dbReference>
<keyword evidence="1" id="KW-0131">Cell cycle</keyword>
<keyword evidence="1" id="KW-0961">Cell wall biogenesis/degradation</keyword>
<dbReference type="Proteomes" id="UP000229816">
    <property type="component" value="Unassembled WGS sequence"/>
</dbReference>
<name>A0A2M8ESM5_9BACT</name>
<dbReference type="InterPro" id="IPR058741">
    <property type="entry name" value="MurL_C"/>
</dbReference>
<accession>A0A2M8ESM5</accession>
<dbReference type="GO" id="GO:0005737">
    <property type="term" value="C:cytoplasm"/>
    <property type="evidence" value="ECO:0007669"/>
    <property type="project" value="UniProtKB-UniRule"/>
</dbReference>
<dbReference type="GO" id="GO:0009252">
    <property type="term" value="P:peptidoglycan biosynthetic process"/>
    <property type="evidence" value="ECO:0007669"/>
    <property type="project" value="UniProtKB-UniRule"/>
</dbReference>
<comment type="function">
    <text evidence="1">Cell wall formation. Catalyzes epimerization of the terminal L-glutamate in UDP-N-acetyl-alpha-D-muramoyl-L-alanyl-L-glutamate.</text>
</comment>
<proteinExistence type="inferred from homology"/>
<dbReference type="GO" id="GO:0071555">
    <property type="term" value="P:cell wall organization"/>
    <property type="evidence" value="ECO:0007669"/>
    <property type="project" value="UniProtKB-KW"/>
</dbReference>
<keyword evidence="1" id="KW-0413">Isomerase</keyword>
<reference evidence="5" key="1">
    <citation type="submission" date="2017-09" db="EMBL/GenBank/DDBJ databases">
        <title>Depth-based differentiation of microbial function through sediment-hosted aquifers and enrichment of novel symbionts in the deep terrestrial subsurface.</title>
        <authorList>
            <person name="Probst A.J."/>
            <person name="Ladd B."/>
            <person name="Jarett J.K."/>
            <person name="Geller-Mcgrath D.E."/>
            <person name="Sieber C.M.K."/>
            <person name="Emerson J.B."/>
            <person name="Anantharaman K."/>
            <person name="Thomas B.C."/>
            <person name="Malmstrom R."/>
            <person name="Stieglmeier M."/>
            <person name="Klingl A."/>
            <person name="Woyke T."/>
            <person name="Ryan C.M."/>
            <person name="Banfield J.F."/>
        </authorList>
    </citation>
    <scope>NUCLEOTIDE SEQUENCE [LARGE SCALE GENOMIC DNA]</scope>
</reference>
<protein>
    <recommendedName>
        <fullName evidence="1">UDP-N-acetyl-alpha-D-muramoyl-L-alanyl-L-glutamate epimerase</fullName>
        <ecNumber evidence="1">5.1.1.23</ecNumber>
    </recommendedName>
    <alternativeName>
        <fullName evidence="1">UDP-MurNAc-L-Ala-L-Glu epimerase</fullName>
    </alternativeName>
</protein>
<evidence type="ECO:0000313" key="5">
    <source>
        <dbReference type="Proteomes" id="UP000229816"/>
    </source>
</evidence>
<evidence type="ECO:0000313" key="4">
    <source>
        <dbReference type="EMBL" id="PJC28066.1"/>
    </source>
</evidence>
<dbReference type="GO" id="GO:0051301">
    <property type="term" value="P:cell division"/>
    <property type="evidence" value="ECO:0007669"/>
    <property type="project" value="UniProtKB-KW"/>
</dbReference>
<comment type="pathway">
    <text evidence="1">Cell wall biogenesis; peptidoglycan biosynthesis.</text>
</comment>
<keyword evidence="1" id="KW-0132">Cell division</keyword>
<feature type="domain" description="MurL N-terminal" evidence="3">
    <location>
        <begin position="7"/>
        <end position="288"/>
    </location>
</feature>
<sequence length="456" mass="52844">MLQELREKHPRFIYESFQTDRQDNKLRVRFRFILEPNIVFCPEVILPLHQSLNYKDLGNFAFHLGLIEMVSYWKAACPKEVRVEAGQLTKEQINWWHDLFIHGLGDFFYHNNIDFTPINFLQIKSNSNRELYAPIQKSINNSGDLILVGGGKDSTVTMELLKGMPGRKRCLILNPTRAALESVQIVGYPEPLVVERTIDQNLLKLNQLGYLNGHTPFSAYLAFLGAFVGTLHECKNIIVSNDHSTDEGNVLFHDLEINHQYSKSFRFEKLFREYSARYLTSQVQYFSFLRPLYEIQVSQLFASYPEHHFSFRSCNVGQKEDRWCGECAKCVFVYISLFPFLSPERMKEIFGKDYYLKPKIEPVIRALVGLKEPKPFECIGTKEESILAVALAIRRYKDLGGKIPSMLVSLGKELGLDDTKTVQLLEDKIKKRWNSEHFLPEEYVKLLKAALVKLKI</sequence>
<comment type="caution">
    <text evidence="4">The sequence shown here is derived from an EMBL/GenBank/DDBJ whole genome shotgun (WGS) entry which is preliminary data.</text>
</comment>
<dbReference type="Pfam" id="PF26299">
    <property type="entry name" value="MurL_N"/>
    <property type="match status" value="1"/>
</dbReference>
<dbReference type="GO" id="GO:0008360">
    <property type="term" value="P:regulation of cell shape"/>
    <property type="evidence" value="ECO:0007669"/>
    <property type="project" value="UniProtKB-KW"/>
</dbReference>